<feature type="transmembrane region" description="Helical" evidence="11">
    <location>
        <begin position="609"/>
        <end position="629"/>
    </location>
</feature>
<evidence type="ECO:0000256" key="7">
    <source>
        <dbReference type="ARBA" id="ARBA00023053"/>
    </source>
</evidence>
<name>A0A2T7P8P7_POMCA</name>
<feature type="transmembrane region" description="Helical" evidence="11">
    <location>
        <begin position="420"/>
        <end position="447"/>
    </location>
</feature>
<dbReference type="Pfam" id="PF00474">
    <property type="entry name" value="SSF"/>
    <property type="match status" value="1"/>
</dbReference>
<comment type="similarity">
    <text evidence="2">Belongs to the sodium:solute symporter (SSF) (TC 2.A.21) family.</text>
</comment>
<dbReference type="PANTHER" id="PTHR42985">
    <property type="entry name" value="SODIUM-COUPLED MONOCARBOXYLATE TRANSPORTER"/>
    <property type="match status" value="1"/>
</dbReference>
<organism evidence="12 13">
    <name type="scientific">Pomacea canaliculata</name>
    <name type="common">Golden apple snail</name>
    <dbReference type="NCBI Taxonomy" id="400727"/>
    <lineage>
        <taxon>Eukaryota</taxon>
        <taxon>Metazoa</taxon>
        <taxon>Spiralia</taxon>
        <taxon>Lophotrochozoa</taxon>
        <taxon>Mollusca</taxon>
        <taxon>Gastropoda</taxon>
        <taxon>Caenogastropoda</taxon>
        <taxon>Architaenioglossa</taxon>
        <taxon>Ampullarioidea</taxon>
        <taxon>Ampullariidae</taxon>
        <taxon>Pomacea</taxon>
    </lineage>
</organism>
<keyword evidence="7" id="KW-0915">Sodium</keyword>
<dbReference type="PANTHER" id="PTHR42985:SF40">
    <property type="entry name" value="LD47995P-RELATED"/>
    <property type="match status" value="1"/>
</dbReference>
<gene>
    <name evidence="12" type="ORF">C0Q70_09052</name>
</gene>
<keyword evidence="13" id="KW-1185">Reference proteome</keyword>
<evidence type="ECO:0000256" key="11">
    <source>
        <dbReference type="SAM" id="Phobius"/>
    </source>
</evidence>
<evidence type="ECO:0000313" key="13">
    <source>
        <dbReference type="Proteomes" id="UP000245119"/>
    </source>
</evidence>
<feature type="transmembrane region" description="Helical" evidence="11">
    <location>
        <begin position="718"/>
        <end position="739"/>
    </location>
</feature>
<dbReference type="OrthoDB" id="6152138at2759"/>
<dbReference type="Gene3D" id="1.20.1730.10">
    <property type="entry name" value="Sodium/glucose cotransporter"/>
    <property type="match status" value="3"/>
</dbReference>
<keyword evidence="4" id="KW-1003">Cell membrane</keyword>
<evidence type="ECO:0000256" key="6">
    <source>
        <dbReference type="ARBA" id="ARBA00022989"/>
    </source>
</evidence>
<evidence type="ECO:0000256" key="4">
    <source>
        <dbReference type="ARBA" id="ARBA00022475"/>
    </source>
</evidence>
<evidence type="ECO:0000256" key="5">
    <source>
        <dbReference type="ARBA" id="ARBA00022692"/>
    </source>
</evidence>
<dbReference type="PROSITE" id="PS50283">
    <property type="entry name" value="NA_SOLUT_SYMP_3"/>
    <property type="match status" value="1"/>
</dbReference>
<accession>A0A2T7P8P7</accession>
<evidence type="ECO:0000256" key="2">
    <source>
        <dbReference type="ARBA" id="ARBA00006434"/>
    </source>
</evidence>
<evidence type="ECO:0000256" key="8">
    <source>
        <dbReference type="ARBA" id="ARBA00023065"/>
    </source>
</evidence>
<feature type="transmembrane region" description="Helical" evidence="11">
    <location>
        <begin position="551"/>
        <end position="572"/>
    </location>
</feature>
<dbReference type="Proteomes" id="UP000245119">
    <property type="component" value="Linkage Group LG5"/>
</dbReference>
<dbReference type="EMBL" id="PZQS01000005">
    <property type="protein sequence ID" value="PVD29795.1"/>
    <property type="molecule type" value="Genomic_DNA"/>
</dbReference>
<dbReference type="GO" id="GO:0006814">
    <property type="term" value="P:sodium ion transport"/>
    <property type="evidence" value="ECO:0007669"/>
    <property type="project" value="UniProtKB-KW"/>
</dbReference>
<feature type="transmembrane region" description="Helical" evidence="11">
    <location>
        <begin position="468"/>
        <end position="488"/>
    </location>
</feature>
<keyword evidence="5 11" id="KW-0812">Transmembrane</keyword>
<proteinExistence type="inferred from homology"/>
<reference evidence="12 13" key="1">
    <citation type="submission" date="2018-04" db="EMBL/GenBank/DDBJ databases">
        <title>The genome of golden apple snail Pomacea canaliculata provides insight into stress tolerance and invasive adaptation.</title>
        <authorList>
            <person name="Liu C."/>
            <person name="Liu B."/>
            <person name="Ren Y."/>
            <person name="Zhang Y."/>
            <person name="Wang H."/>
            <person name="Li S."/>
            <person name="Jiang F."/>
            <person name="Yin L."/>
            <person name="Zhang G."/>
            <person name="Qian W."/>
            <person name="Fan W."/>
        </authorList>
    </citation>
    <scope>NUCLEOTIDE SEQUENCE [LARGE SCALE GENOMIC DNA]</scope>
    <source>
        <strain evidence="12">SZHN2017</strain>
        <tissue evidence="12">Muscle</tissue>
    </source>
</reference>
<evidence type="ECO:0000256" key="3">
    <source>
        <dbReference type="ARBA" id="ARBA00022448"/>
    </source>
</evidence>
<feature type="transmembrane region" description="Helical" evidence="11">
    <location>
        <begin position="20"/>
        <end position="38"/>
    </location>
</feature>
<sequence>MSPGTGGIKSVVWTDVFQTGVYVIGVGTVIVMCTLHVGSLTQAFRLASEGGRIEFNQAFLLSAPINLLNECILTLMGVLLYAYVVTIGCDPYQAGIIDNRNQMIPYFVPSLLGSLPGMPGLYMSMLFSGALSTLSSGINAMGANTVEDLLARPLRGYKDATVTVIAKISGRHRRWTHWHRCQPVDNCWLLAVRRPYTCLTPGPTHNCPANNSYSSSFHNLTTVDISMTDEMSTDTNPNSNITNLFQTQRANTFSIYDISYLWISPIGFFVTLITGVIISFITGSTNKAALDPKLVFPFTRKLFRMKDASQEAEDSSHVIVMKEEYLLGNRQMSMIPVCLSMFITYQSAIALLVYLPSPYLSIVSLFTAVPLLYPLKITSVNEYLELRFDSKFVRLFATILCMLRTGGIKSVVWTDVFQTGVYVIGVGTVIVMCTLHVGSLTQAFRLASEGGRIEFNQISPDVRERHSLWATLIGGCFTLFTGFTQSSAQRISSLKTLKKAKLAFLLNAPINLLNECILTVTGVLLYAYVVTIGCDPYQAGIIDNRNQMMPYFVPSLLGSLPGMPGLYISMLFSGALSTLSSGINSLGANTVEDLLARPLRGYKDATVTVIAKISVLLFGALGIGLAYLARSLRGPVTQGAVGGGLIGIAVNLWITVGSLLYGAPTLALPPGPTHNCSGNNSYSFSFYNLSTDTNPNSNITNLFHSQRADTFSIYDISYLWIAVIGFFVTLSTGIIISFITGSTNKATLNPKLVFPFTRKLFRMKEPSQEAEDSSDVLVMKTYQNPAEKCIGNTDTMDEDHLSVQPLM</sequence>
<dbReference type="GO" id="GO:0005886">
    <property type="term" value="C:plasma membrane"/>
    <property type="evidence" value="ECO:0007669"/>
    <property type="project" value="UniProtKB-SubCell"/>
</dbReference>
<evidence type="ECO:0008006" key="14">
    <source>
        <dbReference type="Google" id="ProtNLM"/>
    </source>
</evidence>
<evidence type="ECO:0000256" key="9">
    <source>
        <dbReference type="ARBA" id="ARBA00023136"/>
    </source>
</evidence>
<keyword evidence="3" id="KW-0813">Transport</keyword>
<comment type="subcellular location">
    <subcellularLocation>
        <location evidence="1">Cell membrane</location>
        <topology evidence="1">Multi-pass membrane protein</topology>
    </subcellularLocation>
</comment>
<feature type="transmembrane region" description="Helical" evidence="11">
    <location>
        <begin position="359"/>
        <end position="375"/>
    </location>
</feature>
<evidence type="ECO:0000256" key="1">
    <source>
        <dbReference type="ARBA" id="ARBA00004651"/>
    </source>
</evidence>
<dbReference type="GO" id="GO:0015293">
    <property type="term" value="F:symporter activity"/>
    <property type="evidence" value="ECO:0007669"/>
    <property type="project" value="TreeGrafter"/>
</dbReference>
<protein>
    <recommendedName>
        <fullName evidence="14">Sodium-coupled monocarboxylate transporter 1</fullName>
    </recommendedName>
</protein>
<evidence type="ECO:0000313" key="12">
    <source>
        <dbReference type="EMBL" id="PVD29795.1"/>
    </source>
</evidence>
<feature type="transmembrane region" description="Helical" evidence="11">
    <location>
        <begin position="508"/>
        <end position="530"/>
    </location>
</feature>
<dbReference type="InterPro" id="IPR001734">
    <property type="entry name" value="Na/solute_symporter"/>
</dbReference>
<feature type="transmembrane region" description="Helical" evidence="11">
    <location>
        <begin position="59"/>
        <end position="84"/>
    </location>
</feature>
<keyword evidence="6 11" id="KW-1133">Transmembrane helix</keyword>
<feature type="transmembrane region" description="Helical" evidence="11">
    <location>
        <begin position="260"/>
        <end position="281"/>
    </location>
</feature>
<dbReference type="AlphaFoldDB" id="A0A2T7P8P7"/>
<evidence type="ECO:0000256" key="10">
    <source>
        <dbReference type="ARBA" id="ARBA00023201"/>
    </source>
</evidence>
<feature type="transmembrane region" description="Helical" evidence="11">
    <location>
        <begin position="641"/>
        <end position="663"/>
    </location>
</feature>
<keyword evidence="8" id="KW-0406">Ion transport</keyword>
<comment type="caution">
    <text evidence="12">The sequence shown here is derived from an EMBL/GenBank/DDBJ whole genome shotgun (WGS) entry which is preliminary data.</text>
</comment>
<dbReference type="InterPro" id="IPR051163">
    <property type="entry name" value="Sodium:Solute_Symporter_SSF"/>
</dbReference>
<keyword evidence="10" id="KW-0739">Sodium transport</keyword>
<dbReference type="InterPro" id="IPR038377">
    <property type="entry name" value="Na/Glc_symporter_sf"/>
</dbReference>
<keyword evidence="9 11" id="KW-0472">Membrane</keyword>